<dbReference type="EMBL" id="LMVN01000011">
    <property type="protein sequence ID" value="PAV07561.1"/>
    <property type="molecule type" value="Genomic_DNA"/>
</dbReference>
<dbReference type="CDD" id="cd04886">
    <property type="entry name" value="ACT_ThrD-II-like"/>
    <property type="match status" value="1"/>
</dbReference>
<dbReference type="RefSeq" id="WP_095608446.1">
    <property type="nucleotide sequence ID" value="NZ_LMVN01000011.1"/>
</dbReference>
<dbReference type="EMBL" id="LWMS01000031">
    <property type="protein sequence ID" value="PWL08117.1"/>
    <property type="molecule type" value="Genomic_DNA"/>
</dbReference>
<proteinExistence type="predicted"/>
<evidence type="ECO:0000313" key="3">
    <source>
        <dbReference type="EMBL" id="PWL08117.1"/>
    </source>
</evidence>
<evidence type="ECO:0000313" key="4">
    <source>
        <dbReference type="Proteomes" id="UP000217528"/>
    </source>
</evidence>
<keyword evidence="4" id="KW-1185">Reference proteome</keyword>
<dbReference type="InterPro" id="IPR044561">
    <property type="entry name" value="ACT_ThrD-II-like"/>
</dbReference>
<gene>
    <name evidence="2" type="ORF">ASJ82_07755</name>
    <name evidence="3" type="ORF">MSCUN_10480</name>
</gene>
<dbReference type="InterPro" id="IPR002912">
    <property type="entry name" value="ACT_dom"/>
</dbReference>
<reference evidence="2 4" key="2">
    <citation type="journal article" date="2017" name="BMC Genomics">
        <title>Genomic analysis of methanogenic archaea reveals a shift towards energy conservation.</title>
        <authorList>
            <person name="Gilmore S.P."/>
            <person name="Henske J.K."/>
            <person name="Sexton J.A."/>
            <person name="Solomon K.V."/>
            <person name="Seppala S."/>
            <person name="Yoo J.I."/>
            <person name="Huyett L.M."/>
            <person name="Pressman A."/>
            <person name="Cogan J.Z."/>
            <person name="Kivenson V."/>
            <person name="Peng X."/>
            <person name="Tan Y."/>
            <person name="Valentine D.L."/>
            <person name="O'Malley M.A."/>
        </authorList>
    </citation>
    <scope>NUCLEOTIDE SEQUENCE [LARGE SCALE GENOMIC DNA]</scope>
    <source>
        <strain evidence="2 4">1R-7</strain>
    </source>
</reference>
<dbReference type="InterPro" id="IPR045865">
    <property type="entry name" value="ACT-like_dom_sf"/>
</dbReference>
<evidence type="ECO:0000313" key="2">
    <source>
        <dbReference type="EMBL" id="PAV07561.1"/>
    </source>
</evidence>
<sequence length="162" mass="18190">MRLKLLIELPDTPGQLVNILTPLSALGANISTIIHEHDSRTADGKIPVHLSIEGSRDILKRGIKLIREEGIDIIEIDGVLQKEKQTLLFISNKQPQEIMDSVNKIDEINDVKIKSIDLNIGSDLEESVCKVIIETMNNKQLEAIRQIQEIAENDELVLIKQI</sequence>
<dbReference type="SUPFAM" id="SSF55021">
    <property type="entry name" value="ACT-like"/>
    <property type="match status" value="1"/>
</dbReference>
<name>A0A2A2HDI7_9EURY</name>
<dbReference type="AlphaFoldDB" id="A0A2A2HDI7"/>
<dbReference type="Proteomes" id="UP000246004">
    <property type="component" value="Unassembled WGS sequence"/>
</dbReference>
<reference evidence="3 5" key="1">
    <citation type="submission" date="2016-04" db="EMBL/GenBank/DDBJ databases">
        <title>Genome sequence of Methanosphaera cuniculi DSM 4103.</title>
        <authorList>
            <person name="Poehlein A."/>
            <person name="Seedorf H."/>
            <person name="Daniel R."/>
        </authorList>
    </citation>
    <scope>NUCLEOTIDE SEQUENCE [LARGE SCALE GENOMIC DNA]</scope>
    <source>
        <strain evidence="3 5">DSM 4103</strain>
    </source>
</reference>
<accession>A0A2A2HDI7</accession>
<protein>
    <recommendedName>
        <fullName evidence="1">ACT domain-containing protein</fullName>
    </recommendedName>
</protein>
<organism evidence="2 4">
    <name type="scientific">Methanosphaera cuniculi</name>
    <dbReference type="NCBI Taxonomy" id="1077256"/>
    <lineage>
        <taxon>Archaea</taxon>
        <taxon>Methanobacteriati</taxon>
        <taxon>Methanobacteriota</taxon>
        <taxon>Methanomada group</taxon>
        <taxon>Methanobacteria</taxon>
        <taxon>Methanobacteriales</taxon>
        <taxon>Methanobacteriaceae</taxon>
        <taxon>Methanosphaera</taxon>
    </lineage>
</organism>
<dbReference type="Proteomes" id="UP000217528">
    <property type="component" value="Unassembled WGS sequence"/>
</dbReference>
<feature type="domain" description="ACT" evidence="1">
    <location>
        <begin position="4"/>
        <end position="81"/>
    </location>
</feature>
<dbReference type="OrthoDB" id="60296at2157"/>
<comment type="caution">
    <text evidence="2">The sequence shown here is derived from an EMBL/GenBank/DDBJ whole genome shotgun (WGS) entry which is preliminary data.</text>
</comment>
<dbReference type="PROSITE" id="PS51671">
    <property type="entry name" value="ACT"/>
    <property type="match status" value="1"/>
</dbReference>
<evidence type="ECO:0000313" key="5">
    <source>
        <dbReference type="Proteomes" id="UP000246004"/>
    </source>
</evidence>
<evidence type="ECO:0000259" key="1">
    <source>
        <dbReference type="PROSITE" id="PS51671"/>
    </source>
</evidence>